<reference evidence="4 5" key="1">
    <citation type="submission" date="2020-08" db="EMBL/GenBank/DDBJ databases">
        <title>Genomic Encyclopedia of Type Strains, Phase IV (KMG-IV): sequencing the most valuable type-strain genomes for metagenomic binning, comparative biology and taxonomic classification.</title>
        <authorList>
            <person name="Goeker M."/>
        </authorList>
    </citation>
    <scope>NUCLEOTIDE SEQUENCE [LARGE SCALE GENOMIC DNA]</scope>
    <source>
        <strain evidence="4 5">DSM 23960</strain>
    </source>
</reference>
<comment type="caution">
    <text evidence="4">The sequence shown here is derived from an EMBL/GenBank/DDBJ whole genome shotgun (WGS) entry which is preliminary data.</text>
</comment>
<dbReference type="GO" id="GO:0015288">
    <property type="term" value="F:porin activity"/>
    <property type="evidence" value="ECO:0007669"/>
    <property type="project" value="InterPro"/>
</dbReference>
<evidence type="ECO:0000256" key="2">
    <source>
        <dbReference type="RuleBase" id="RU363072"/>
    </source>
</evidence>
<protein>
    <submittedName>
        <fullName evidence="4">Carbohydrate-selective porin OprB</fullName>
    </submittedName>
</protein>
<dbReference type="Proteomes" id="UP000529946">
    <property type="component" value="Unassembled WGS sequence"/>
</dbReference>
<feature type="chain" id="PRO_5031588391" evidence="2">
    <location>
        <begin position="30"/>
        <end position="465"/>
    </location>
</feature>
<evidence type="ECO:0000313" key="5">
    <source>
        <dbReference type="Proteomes" id="UP000529946"/>
    </source>
</evidence>
<evidence type="ECO:0000313" key="4">
    <source>
        <dbReference type="EMBL" id="MBB4081950.1"/>
    </source>
</evidence>
<dbReference type="GO" id="GO:0008643">
    <property type="term" value="P:carbohydrate transport"/>
    <property type="evidence" value="ECO:0007669"/>
    <property type="project" value="InterPro"/>
</dbReference>
<feature type="compositionally biased region" description="Low complexity" evidence="3">
    <location>
        <begin position="57"/>
        <end position="69"/>
    </location>
</feature>
<organism evidence="4 5">
    <name type="scientific">Brevundimonas lenta</name>
    <dbReference type="NCBI Taxonomy" id="424796"/>
    <lineage>
        <taxon>Bacteria</taxon>
        <taxon>Pseudomonadati</taxon>
        <taxon>Pseudomonadota</taxon>
        <taxon>Alphaproteobacteria</taxon>
        <taxon>Caulobacterales</taxon>
        <taxon>Caulobacteraceae</taxon>
        <taxon>Brevundimonas</taxon>
    </lineage>
</organism>
<dbReference type="AlphaFoldDB" id="A0A7W6NPA2"/>
<dbReference type="Gene3D" id="2.40.160.180">
    <property type="entry name" value="Carbohydrate-selective porin OprB"/>
    <property type="match status" value="1"/>
</dbReference>
<feature type="signal peptide" evidence="2">
    <location>
        <begin position="1"/>
        <end position="29"/>
    </location>
</feature>
<dbReference type="InterPro" id="IPR007049">
    <property type="entry name" value="Carb-sel_porin_OprB"/>
</dbReference>
<feature type="region of interest" description="Disordered" evidence="3">
    <location>
        <begin position="42"/>
        <end position="78"/>
    </location>
</feature>
<dbReference type="GO" id="GO:0016020">
    <property type="term" value="C:membrane"/>
    <property type="evidence" value="ECO:0007669"/>
    <property type="project" value="InterPro"/>
</dbReference>
<accession>A0A7W6NPA2</accession>
<keyword evidence="2" id="KW-0732">Signal</keyword>
<sequence length="465" mass="50381">MRSCDPRTGVGRASLAFALLLLPAFPAIAQDAIAPADEAAGLPVITHPDPEAPPDPTAVAPDAAPQDAPSTDDDEPLYPTLLETTLSVEGDLEPDGPPGPRRETALAPWFAWKQGLTERTGLTIGGSWGLLWQNYSNSRIDQQDAVGSKFTLNLSWAVDNRGEPDALMFDMAIEDRRPVGTDLPPLQAGIGAGSGVPTAATWGDFSLGVTQAYIRQNLAGNRFQYAVGKIFAPNFVNAYPFFDDNRQFLSLQFSTSPTIAVPLRGFGAVAAGFPTEGGLYLKGGIFTPYSDDTGWTVDDFFGESAKFYFFETGWSGLSGAGMPIHARGPMDRNNFHVTTWYRDALNDGSPRAYGVAFNANFMAGEDFMWFVRGGWSNGWLADANLSAGLGWRPPTAPSDLLGFAGGWTSPSNDFLETQYTAELFYRYHLTENFALTPVLQLVLNPSLYPTRDSITVLSVRSRITF</sequence>
<evidence type="ECO:0000256" key="3">
    <source>
        <dbReference type="SAM" id="MobiDB-lite"/>
    </source>
</evidence>
<keyword evidence="5" id="KW-1185">Reference proteome</keyword>
<name>A0A7W6NPA2_9CAUL</name>
<proteinExistence type="inferred from homology"/>
<gene>
    <name evidence="4" type="ORF">GGR12_000789</name>
</gene>
<evidence type="ECO:0000256" key="1">
    <source>
        <dbReference type="ARBA" id="ARBA00008769"/>
    </source>
</evidence>
<dbReference type="EMBL" id="JACIDM010000001">
    <property type="protein sequence ID" value="MBB4081950.1"/>
    <property type="molecule type" value="Genomic_DNA"/>
</dbReference>
<dbReference type="RefSeq" id="WP_183203089.1">
    <property type="nucleotide sequence ID" value="NZ_BAAAER010000004.1"/>
</dbReference>
<dbReference type="Pfam" id="PF04966">
    <property type="entry name" value="OprB"/>
    <property type="match status" value="1"/>
</dbReference>
<dbReference type="InterPro" id="IPR038673">
    <property type="entry name" value="OprB_sf"/>
</dbReference>
<comment type="similarity">
    <text evidence="1 2">Belongs to the OprB family.</text>
</comment>